<keyword evidence="4" id="KW-1185">Reference proteome</keyword>
<organism evidence="3 4">
    <name type="scientific">Acaryochloris marina (strain MBIC 11017)</name>
    <dbReference type="NCBI Taxonomy" id="329726"/>
    <lineage>
        <taxon>Bacteria</taxon>
        <taxon>Bacillati</taxon>
        <taxon>Cyanobacteriota</taxon>
        <taxon>Cyanophyceae</taxon>
        <taxon>Acaryochloridales</taxon>
        <taxon>Acaryochloridaceae</taxon>
        <taxon>Acaryochloris</taxon>
    </lineage>
</organism>
<dbReference type="InterPro" id="IPR006222">
    <property type="entry name" value="GCVT_N"/>
</dbReference>
<evidence type="ECO:0000313" key="3">
    <source>
        <dbReference type="EMBL" id="ABW26464.1"/>
    </source>
</evidence>
<dbReference type="SUPFAM" id="SSF103025">
    <property type="entry name" value="Folate-binding domain"/>
    <property type="match status" value="1"/>
</dbReference>
<dbReference type="HOGENOM" id="CLU_007884_6_3_3"/>
<gene>
    <name evidence="3" type="primary">gcvT</name>
    <name evidence="3" type="ordered locus">AM1_1436</name>
</gene>
<dbReference type="PIRSF" id="PIRSF006487">
    <property type="entry name" value="GcvT"/>
    <property type="match status" value="1"/>
</dbReference>
<proteinExistence type="predicted"/>
<protein>
    <submittedName>
        <fullName evidence="3">Glycine cleavage T protein, putative</fullName>
    </submittedName>
</protein>
<reference evidence="3 4" key="1">
    <citation type="journal article" date="2008" name="Proc. Natl. Acad. Sci. U.S.A.">
        <title>Niche adaptation and genome expansion in the chlorophyll d-producing cyanobacterium Acaryochloris marina.</title>
        <authorList>
            <person name="Swingley W.D."/>
            <person name="Chen M."/>
            <person name="Cheung P.C."/>
            <person name="Conrad A.L."/>
            <person name="Dejesa L.C."/>
            <person name="Hao J."/>
            <person name="Honchak B.M."/>
            <person name="Karbach L.E."/>
            <person name="Kurdoglu A."/>
            <person name="Lahiri S."/>
            <person name="Mastrian S.D."/>
            <person name="Miyashita H."/>
            <person name="Page L."/>
            <person name="Ramakrishna P."/>
            <person name="Satoh S."/>
            <person name="Sattley W.M."/>
            <person name="Shimada Y."/>
            <person name="Taylor H.L."/>
            <person name="Tomo T."/>
            <person name="Tsuchiya T."/>
            <person name="Wang Z.T."/>
            <person name="Raymond J."/>
            <person name="Mimuro M."/>
            <person name="Blankenship R.E."/>
            <person name="Touchman J.W."/>
        </authorList>
    </citation>
    <scope>NUCLEOTIDE SEQUENCE [LARGE SCALE GENOMIC DNA]</scope>
    <source>
        <strain evidence="4">MBIC 11017</strain>
    </source>
</reference>
<dbReference type="eggNOG" id="COG0354">
    <property type="taxonomic scope" value="Bacteria"/>
</dbReference>
<dbReference type="Pfam" id="PF01571">
    <property type="entry name" value="GCV_T"/>
    <property type="match status" value="1"/>
</dbReference>
<accession>B0C7S3</accession>
<dbReference type="InterPro" id="IPR027266">
    <property type="entry name" value="TrmE/GcvT-like"/>
</dbReference>
<dbReference type="Proteomes" id="UP000000268">
    <property type="component" value="Chromosome"/>
</dbReference>
<dbReference type="STRING" id="329726.AM1_1436"/>
<dbReference type="RefSeq" id="WP_012161995.1">
    <property type="nucleotide sequence ID" value="NC_009925.1"/>
</dbReference>
<sequence length="354" mass="38861">MSETLQDCQRQNGAVWAEDQGSILSFGNDKFALKAVQNGAALWDRTHWGRLQFTDQDRLSFLHNQTTNTFKTLKPGEGCESVFVTSTARTIDLVSAYVTEEAVLLLVSPTRRAQLMSWCDRYIFFGDKVKIEDITTQTITFSLLGPESSRLLHKLGISDLPESPHHHITTQIKGHTVRVASGSGLTTPGYTLFADAEVGADLWQALTEQDACPLGEKVWEQLRVSEGRPKPDAELTEDFNPLEAGLWQTISFDKGCYIGQETIARLNTYQGVKQRLWGIQLGESVSVDTPITLEDKKVGVLTSLVETAEGPVGLGYVKTKAGDAGAQVSVGTVTGTLVEVPFLTYPQWTPDPTP</sequence>
<dbReference type="AlphaFoldDB" id="B0C7S3"/>
<evidence type="ECO:0000313" key="4">
    <source>
        <dbReference type="Proteomes" id="UP000000268"/>
    </source>
</evidence>
<dbReference type="OrthoDB" id="9796287at2"/>
<evidence type="ECO:0000259" key="2">
    <source>
        <dbReference type="Pfam" id="PF01571"/>
    </source>
</evidence>
<evidence type="ECO:0000256" key="1">
    <source>
        <dbReference type="ARBA" id="ARBA00022946"/>
    </source>
</evidence>
<dbReference type="Gene3D" id="3.30.1360.120">
    <property type="entry name" value="Probable tRNA modification gtpase trme, domain 1"/>
    <property type="match status" value="1"/>
</dbReference>
<dbReference type="EMBL" id="CP000828">
    <property type="protein sequence ID" value="ABW26464.1"/>
    <property type="molecule type" value="Genomic_DNA"/>
</dbReference>
<dbReference type="PANTHER" id="PTHR43757:SF14">
    <property type="entry name" value="GLYCINE CLEAVAGE T-PROTEIN FAMILY"/>
    <property type="match status" value="1"/>
</dbReference>
<feature type="domain" description="GCVT N-terminal" evidence="2">
    <location>
        <begin position="34"/>
        <end position="254"/>
    </location>
</feature>
<dbReference type="InterPro" id="IPR028896">
    <property type="entry name" value="GcvT/YgfZ/DmdA"/>
</dbReference>
<name>B0C7S3_ACAM1</name>
<dbReference type="PANTHER" id="PTHR43757">
    <property type="entry name" value="AMINOMETHYLTRANSFERASE"/>
    <property type="match status" value="1"/>
</dbReference>
<dbReference type="InterPro" id="IPR017703">
    <property type="entry name" value="YgfZ/GCV_T_CS"/>
</dbReference>
<dbReference type="NCBIfam" id="TIGR03317">
    <property type="entry name" value="ygfZ_signature"/>
    <property type="match status" value="1"/>
</dbReference>
<keyword evidence="1" id="KW-0809">Transit peptide</keyword>
<dbReference type="KEGG" id="amr:AM1_1436"/>